<feature type="transmembrane region" description="Helical" evidence="8">
    <location>
        <begin position="245"/>
        <end position="266"/>
    </location>
</feature>
<feature type="transmembrane region" description="Helical" evidence="8">
    <location>
        <begin position="376"/>
        <end position="397"/>
    </location>
</feature>
<dbReference type="GO" id="GO:0005886">
    <property type="term" value="C:plasma membrane"/>
    <property type="evidence" value="ECO:0007669"/>
    <property type="project" value="UniProtKB-SubCell"/>
</dbReference>
<dbReference type="PANTHER" id="PTHR42703:SF1">
    <property type="entry name" value="NA(+)_H(+) ANTIPORTER SUBUNIT D1"/>
    <property type="match status" value="1"/>
</dbReference>
<keyword evidence="5 8" id="KW-1133">Transmembrane helix</keyword>
<evidence type="ECO:0000256" key="4">
    <source>
        <dbReference type="ARBA" id="ARBA00022692"/>
    </source>
</evidence>
<feature type="transmembrane region" description="Helical" evidence="8">
    <location>
        <begin position="112"/>
        <end position="130"/>
    </location>
</feature>
<keyword evidence="10" id="KW-0456">Lyase</keyword>
<feature type="transmembrane region" description="Helical" evidence="8">
    <location>
        <begin position="417"/>
        <end position="440"/>
    </location>
</feature>
<keyword evidence="6 8" id="KW-0472">Membrane</keyword>
<dbReference type="InterPro" id="IPR050586">
    <property type="entry name" value="CPA3_Na-H_Antiporter_D"/>
</dbReference>
<evidence type="ECO:0000259" key="9">
    <source>
        <dbReference type="Pfam" id="PF00361"/>
    </source>
</evidence>
<proteinExistence type="inferred from homology"/>
<dbReference type="EMBL" id="FOVJ01000001">
    <property type="protein sequence ID" value="SFN42321.1"/>
    <property type="molecule type" value="Genomic_DNA"/>
</dbReference>
<comment type="similarity">
    <text evidence="2">Belongs to the CPA3 antiporters (TC 2.A.63) subunit D family.</text>
</comment>
<comment type="subcellular location">
    <subcellularLocation>
        <location evidence="1">Cell membrane</location>
        <topology evidence="1">Multi-pass membrane protein</topology>
    </subcellularLocation>
    <subcellularLocation>
        <location evidence="7">Membrane</location>
        <topology evidence="7">Multi-pass membrane protein</topology>
    </subcellularLocation>
</comment>
<organism evidence="10 11">
    <name type="scientific">Nitrosospira briensis</name>
    <dbReference type="NCBI Taxonomy" id="35799"/>
    <lineage>
        <taxon>Bacteria</taxon>
        <taxon>Pseudomonadati</taxon>
        <taxon>Pseudomonadota</taxon>
        <taxon>Betaproteobacteria</taxon>
        <taxon>Nitrosomonadales</taxon>
        <taxon>Nitrosomonadaceae</taxon>
        <taxon>Nitrosospira</taxon>
    </lineage>
</organism>
<evidence type="ECO:0000256" key="1">
    <source>
        <dbReference type="ARBA" id="ARBA00004651"/>
    </source>
</evidence>
<evidence type="ECO:0000256" key="5">
    <source>
        <dbReference type="ARBA" id="ARBA00022989"/>
    </source>
</evidence>
<feature type="transmembrane region" description="Helical" evidence="8">
    <location>
        <begin position="168"/>
        <end position="190"/>
    </location>
</feature>
<evidence type="ECO:0000256" key="2">
    <source>
        <dbReference type="ARBA" id="ARBA00005346"/>
    </source>
</evidence>
<feature type="transmembrane region" description="Helical" evidence="8">
    <location>
        <begin position="305"/>
        <end position="324"/>
    </location>
</feature>
<reference evidence="11" key="1">
    <citation type="submission" date="2016-10" db="EMBL/GenBank/DDBJ databases">
        <authorList>
            <person name="Varghese N."/>
        </authorList>
    </citation>
    <scope>NUCLEOTIDE SEQUENCE [LARGE SCALE GENOMIC DNA]</scope>
    <source>
        <strain evidence="11">Nsp8</strain>
    </source>
</reference>
<feature type="domain" description="NADH:quinone oxidoreductase/Mrp antiporter transmembrane" evidence="9">
    <location>
        <begin position="132"/>
        <end position="427"/>
    </location>
</feature>
<feature type="transmembrane region" description="Helical" evidence="8">
    <location>
        <begin position="461"/>
        <end position="486"/>
    </location>
</feature>
<evidence type="ECO:0000313" key="11">
    <source>
        <dbReference type="Proteomes" id="UP000183107"/>
    </source>
</evidence>
<evidence type="ECO:0000313" key="10">
    <source>
        <dbReference type="EMBL" id="SFN42321.1"/>
    </source>
</evidence>
<feature type="transmembrane region" description="Helical" evidence="8">
    <location>
        <begin position="210"/>
        <end position="233"/>
    </location>
</feature>
<dbReference type="AlphaFoldDB" id="A0A1I4YWE7"/>
<evidence type="ECO:0000256" key="3">
    <source>
        <dbReference type="ARBA" id="ARBA00022475"/>
    </source>
</evidence>
<feature type="transmembrane region" description="Helical" evidence="8">
    <location>
        <begin position="136"/>
        <end position="156"/>
    </location>
</feature>
<dbReference type="InterPro" id="IPR001750">
    <property type="entry name" value="ND/Mrp_TM"/>
</dbReference>
<accession>A0A1I4YWE7</accession>
<keyword evidence="3" id="KW-1003">Cell membrane</keyword>
<feature type="transmembrane region" description="Helical" evidence="8">
    <location>
        <begin position="78"/>
        <end position="100"/>
    </location>
</feature>
<name>A0A1I4YWE7_9PROT</name>
<dbReference type="Pfam" id="PF00361">
    <property type="entry name" value="Proton_antipo_M"/>
    <property type="match status" value="1"/>
</dbReference>
<gene>
    <name evidence="10" type="ORF">SAMN05216386_0915</name>
</gene>
<dbReference type="GO" id="GO:0016829">
    <property type="term" value="F:lyase activity"/>
    <property type="evidence" value="ECO:0007669"/>
    <property type="project" value="UniProtKB-KW"/>
</dbReference>
<dbReference type="PRINTS" id="PR01434">
    <property type="entry name" value="NADHDHGNASE5"/>
</dbReference>
<feature type="transmembrane region" description="Helical" evidence="8">
    <location>
        <begin position="272"/>
        <end position="293"/>
    </location>
</feature>
<evidence type="ECO:0000256" key="8">
    <source>
        <dbReference type="SAM" id="Phobius"/>
    </source>
</evidence>
<dbReference type="PANTHER" id="PTHR42703">
    <property type="entry name" value="NADH DEHYDROGENASE"/>
    <property type="match status" value="1"/>
</dbReference>
<dbReference type="Proteomes" id="UP000183107">
    <property type="component" value="Unassembled WGS sequence"/>
</dbReference>
<feature type="transmembrane region" description="Helical" evidence="8">
    <location>
        <begin position="344"/>
        <end position="364"/>
    </location>
</feature>
<protein>
    <submittedName>
        <fullName evidence="10">Formate hydrogenlyase subunit 3/Multisubunit Na+/H+ antiporter, MnhD subunit</fullName>
    </submittedName>
</protein>
<feature type="transmembrane region" description="Helical" evidence="8">
    <location>
        <begin position="37"/>
        <end position="58"/>
    </location>
</feature>
<evidence type="ECO:0000256" key="6">
    <source>
        <dbReference type="ARBA" id="ARBA00023136"/>
    </source>
</evidence>
<evidence type="ECO:0000256" key="7">
    <source>
        <dbReference type="RuleBase" id="RU000320"/>
    </source>
</evidence>
<keyword evidence="11" id="KW-1185">Reference proteome</keyword>
<sequence length="487" mass="50705">MLPGTDRMPDVIPWLILVPLVWASLAFLRGPGRGGRLALAGLAVQTGLAVKLAMQISISGVQSHAVGGWGAPLGIDLYADGLSAILLLLTQVVVLLLVVYARAYFIAHPEGVSYFWPLTGYLLAAMNALFLSADIFNIYVTLELLGLTAVGLVAARGGTESVGAAMRYLLAGLMGSGLFLLGVALVYGTYGTVSIAVLAPLIEAEAPSAVFVAVGAMLVGLLLKTALFPFHFWLPPAHGEAPAPVSALLSALVVKASFYLILRLWLQPFAPLVTTAAAQLLGLLGMAAILWGSAMALSQTRLKMLIAYSTVAQIGYLFLLFPLVTVTSQEAAESALQGGVMQVVTHALAKAAMFAAAGTVILSLGRDDIGGLGGVASRLPVSIFAFALGGITLAGLPPSGGFIAKWLLIDGALNSGQWGWVVVMISGGLLSAAYVCRVLRRAFLPMEAGARFNSPARALEWSAFTLALMSLLLGVRSAEVLILLGIR</sequence>
<feature type="transmembrane region" description="Helical" evidence="8">
    <location>
        <begin position="12"/>
        <end position="30"/>
    </location>
</feature>
<keyword evidence="4 7" id="KW-0812">Transmembrane</keyword>